<dbReference type="EMBL" id="CP163431">
    <property type="protein sequence ID" value="XDQ03184.1"/>
    <property type="molecule type" value="Genomic_DNA"/>
</dbReference>
<name>A0AB39ME19_9ACTN</name>
<dbReference type="RefSeq" id="WP_266770273.1">
    <property type="nucleotide sequence ID" value="NZ_CP163431.1"/>
</dbReference>
<gene>
    <name evidence="2" type="ORF">AB5J58_24865</name>
</gene>
<dbReference type="AlphaFoldDB" id="A0AB39ME19"/>
<protein>
    <submittedName>
        <fullName evidence="2">Uncharacterized protein</fullName>
    </submittedName>
</protein>
<feature type="region of interest" description="Disordered" evidence="1">
    <location>
        <begin position="93"/>
        <end position="116"/>
    </location>
</feature>
<feature type="compositionally biased region" description="Low complexity" evidence="1">
    <location>
        <begin position="102"/>
        <end position="116"/>
    </location>
</feature>
<evidence type="ECO:0000256" key="1">
    <source>
        <dbReference type="SAM" id="MobiDB-lite"/>
    </source>
</evidence>
<organism evidence="2">
    <name type="scientific">Streptomyces sp. R08</name>
    <dbReference type="NCBI Taxonomy" id="3238624"/>
    <lineage>
        <taxon>Bacteria</taxon>
        <taxon>Bacillati</taxon>
        <taxon>Actinomycetota</taxon>
        <taxon>Actinomycetes</taxon>
        <taxon>Kitasatosporales</taxon>
        <taxon>Streptomycetaceae</taxon>
        <taxon>Streptomyces</taxon>
    </lineage>
</organism>
<proteinExistence type="predicted"/>
<accession>A0AB39ME19</accession>
<reference evidence="2" key="1">
    <citation type="submission" date="2024-07" db="EMBL/GenBank/DDBJ databases">
        <authorList>
            <person name="Yu S.T."/>
        </authorList>
    </citation>
    <scope>NUCLEOTIDE SEQUENCE</scope>
    <source>
        <strain evidence="2">R08</strain>
    </source>
</reference>
<sequence>MADQTIRLRLDGTADARDVGALMAWLAREEPLEERVRAGGLRISEARSSEPESGAPMGVGSEIVVALVSSAAAPVFNQLVQEIRRAVVAWRDNRREVEHGDPPQVDVDVVSSDGNG</sequence>
<evidence type="ECO:0000313" key="2">
    <source>
        <dbReference type="EMBL" id="XDQ03184.1"/>
    </source>
</evidence>